<sequence length="981" mass="106228">MADPPQGNIAKRLAPGLCLGEADEQEQTLSTDILAHWGAGNAPAVDNWLPHHIDADRMLRDLQRLAGIADVEAGSRVLAAHIEPDAAGGDQEGHGCNRQDQSASLATGGCDIGSAGQLRFVVRNVDVVVPEVGGSSAPATHQEPHRSPSPRSPSTRPSSPRSPSPQRFTPSLPNSDSATNEDKSDEAKPSDAVKARQQDRTSDDDPDDDSDDNSVVFMGEQSVTAGDYSAPSSEAGDEHESTGAMEESTIERLKASLHAVDDMELWEATCRLFCHDKARTSHDQGAQLPGTKIRLRPHQMEAAYELLRRSFGGLDGGIMALDTGLGKTMASLAAVAVMRLVELNHSEVRRDQRITGLPDRPHNQLGVAGPCPSHNPWGIECCCVSGSLAQKIAHGLAPGPSLVITPPNVVTQFAQAAIKYLEKEIQLPGSDARMCFVDTLDLSTDTTHLAREVQGDILTGFVGAPPVYQAPKKDKLPALVPGSLSKMGYGPDQTSRLFRKHWLLVLSSSPQALSPKGGVYRFFSRRYELRQQQRERLKEYFAPWAVAPRFIALDEFHSAKAPSTLVHRALRQIQDQAAPGHNFKLAGLSATPIAVSLAKSLGSVLSLIVPSAPDLKAFCAAAQTIDSATKAGRPKDEEKFDEAVATCARMLKGTMTFRSVSSLFHGQALVPLPKFHATTVACRSKRAEEGDFQRRMGELTAAWGKEARAKLQKQQAASGGYMTPDKLLQSAQFNSSFMQLLWLASFPGIVDLPENLSSDLANWLNSSKIDSSVATSEGRAAHIVGQHIDTITKGSGKIEQLSRCLYDASCDLGLGSTAAFLKKHACVLASRPGLALIIAAYADRHWSHDWDIVLMLSGAIEKGKQVIRSAFPDIPIGDERKPTLLIATTGSCGTGVDGLQRANHGVLFDMPFVESVRKQTPGRLWRYGQRYPCYWTELWAEDSLAERLIKERHERRLDAFNQIFGRGDSDDSRAGGSMSKE</sequence>
<feature type="domain" description="Helicase ATP-binding" evidence="2">
    <location>
        <begin position="291"/>
        <end position="618"/>
    </location>
</feature>
<dbReference type="InterPro" id="IPR014001">
    <property type="entry name" value="Helicase_ATP-bd"/>
</dbReference>
<evidence type="ECO:0000313" key="3">
    <source>
        <dbReference type="EMBL" id="KAK3332772.1"/>
    </source>
</evidence>
<feature type="compositionally biased region" description="Low complexity" evidence="1">
    <location>
        <begin position="152"/>
        <end position="171"/>
    </location>
</feature>
<dbReference type="InterPro" id="IPR050496">
    <property type="entry name" value="SNF2_RAD54_helicase_repair"/>
</dbReference>
<dbReference type="InterPro" id="IPR027417">
    <property type="entry name" value="P-loop_NTPase"/>
</dbReference>
<reference evidence="3" key="2">
    <citation type="submission" date="2023-06" db="EMBL/GenBank/DDBJ databases">
        <authorList>
            <consortium name="Lawrence Berkeley National Laboratory"/>
            <person name="Haridas S."/>
            <person name="Hensen N."/>
            <person name="Bonometti L."/>
            <person name="Westerberg I."/>
            <person name="Brannstrom I.O."/>
            <person name="Guillou S."/>
            <person name="Cros-Aarteil S."/>
            <person name="Calhoun S."/>
            <person name="Kuo A."/>
            <person name="Mondo S."/>
            <person name="Pangilinan J."/>
            <person name="Riley R."/>
            <person name="Labutti K."/>
            <person name="Andreopoulos B."/>
            <person name="Lipzen A."/>
            <person name="Chen C."/>
            <person name="Yanf M."/>
            <person name="Daum C."/>
            <person name="Ng V."/>
            <person name="Clum A."/>
            <person name="Steindorff A."/>
            <person name="Ohm R."/>
            <person name="Martin F."/>
            <person name="Silar P."/>
            <person name="Natvig D."/>
            <person name="Lalanne C."/>
            <person name="Gautier V."/>
            <person name="Ament-Velasquez S.L."/>
            <person name="Kruys A."/>
            <person name="Hutchinson M.I."/>
            <person name="Powell A.J."/>
            <person name="Barry K."/>
            <person name="Miller A.N."/>
            <person name="Grigoriev I.V."/>
            <person name="Debuchy R."/>
            <person name="Gladieux P."/>
            <person name="Thoren M.H."/>
            <person name="Johannesson H."/>
        </authorList>
    </citation>
    <scope>NUCLEOTIDE SEQUENCE</scope>
    <source>
        <strain evidence="3">SMH4131-1</strain>
    </source>
</reference>
<gene>
    <name evidence="3" type="ORF">B0T19DRAFT_457737</name>
</gene>
<comment type="caution">
    <text evidence="3">The sequence shown here is derived from an EMBL/GenBank/DDBJ whole genome shotgun (WGS) entry which is preliminary data.</text>
</comment>
<dbReference type="PANTHER" id="PTHR45629:SF7">
    <property type="entry name" value="DNA EXCISION REPAIR PROTEIN ERCC-6-RELATED"/>
    <property type="match status" value="1"/>
</dbReference>
<dbReference type="Proteomes" id="UP001286456">
    <property type="component" value="Unassembled WGS sequence"/>
</dbReference>
<feature type="compositionally biased region" description="Basic and acidic residues" evidence="1">
    <location>
        <begin position="180"/>
        <end position="203"/>
    </location>
</feature>
<dbReference type="PANTHER" id="PTHR45629">
    <property type="entry name" value="SNF2/RAD54 FAMILY MEMBER"/>
    <property type="match status" value="1"/>
</dbReference>
<dbReference type="Gene3D" id="3.40.50.300">
    <property type="entry name" value="P-loop containing nucleotide triphosphate hydrolases"/>
    <property type="match status" value="2"/>
</dbReference>
<keyword evidence="4" id="KW-1185">Reference proteome</keyword>
<proteinExistence type="predicted"/>
<dbReference type="AlphaFoldDB" id="A0AAE0IXK6"/>
<feature type="region of interest" description="Disordered" evidence="1">
    <location>
        <begin position="132"/>
        <end position="244"/>
    </location>
</feature>
<dbReference type="SUPFAM" id="SSF52540">
    <property type="entry name" value="P-loop containing nucleoside triphosphate hydrolases"/>
    <property type="match status" value="2"/>
</dbReference>
<dbReference type="SMART" id="SM00487">
    <property type="entry name" value="DEXDc"/>
    <property type="match status" value="1"/>
</dbReference>
<evidence type="ECO:0000259" key="2">
    <source>
        <dbReference type="SMART" id="SM00487"/>
    </source>
</evidence>
<evidence type="ECO:0000313" key="4">
    <source>
        <dbReference type="Proteomes" id="UP001286456"/>
    </source>
</evidence>
<reference evidence="3" key="1">
    <citation type="journal article" date="2023" name="Mol. Phylogenet. Evol.">
        <title>Genome-scale phylogeny and comparative genomics of the fungal order Sordariales.</title>
        <authorList>
            <person name="Hensen N."/>
            <person name="Bonometti L."/>
            <person name="Westerberg I."/>
            <person name="Brannstrom I.O."/>
            <person name="Guillou S."/>
            <person name="Cros-Aarteil S."/>
            <person name="Calhoun S."/>
            <person name="Haridas S."/>
            <person name="Kuo A."/>
            <person name="Mondo S."/>
            <person name="Pangilinan J."/>
            <person name="Riley R."/>
            <person name="LaButti K."/>
            <person name="Andreopoulos B."/>
            <person name="Lipzen A."/>
            <person name="Chen C."/>
            <person name="Yan M."/>
            <person name="Daum C."/>
            <person name="Ng V."/>
            <person name="Clum A."/>
            <person name="Steindorff A."/>
            <person name="Ohm R.A."/>
            <person name="Martin F."/>
            <person name="Silar P."/>
            <person name="Natvig D.O."/>
            <person name="Lalanne C."/>
            <person name="Gautier V."/>
            <person name="Ament-Velasquez S.L."/>
            <person name="Kruys A."/>
            <person name="Hutchinson M.I."/>
            <person name="Powell A.J."/>
            <person name="Barry K."/>
            <person name="Miller A.N."/>
            <person name="Grigoriev I.V."/>
            <person name="Debuchy R."/>
            <person name="Gladieux P."/>
            <person name="Hiltunen Thoren M."/>
            <person name="Johannesson H."/>
        </authorList>
    </citation>
    <scope>NUCLEOTIDE SEQUENCE</scope>
    <source>
        <strain evidence="3">SMH4131-1</strain>
    </source>
</reference>
<name>A0AAE0IXK6_9PEZI</name>
<dbReference type="EMBL" id="JAUEPO010000002">
    <property type="protein sequence ID" value="KAK3332772.1"/>
    <property type="molecule type" value="Genomic_DNA"/>
</dbReference>
<protein>
    <recommendedName>
        <fullName evidence="2">Helicase ATP-binding domain-containing protein</fullName>
    </recommendedName>
</protein>
<evidence type="ECO:0000256" key="1">
    <source>
        <dbReference type="SAM" id="MobiDB-lite"/>
    </source>
</evidence>
<accession>A0AAE0IXK6</accession>
<organism evidence="3 4">
    <name type="scientific">Cercophora scortea</name>
    <dbReference type="NCBI Taxonomy" id="314031"/>
    <lineage>
        <taxon>Eukaryota</taxon>
        <taxon>Fungi</taxon>
        <taxon>Dikarya</taxon>
        <taxon>Ascomycota</taxon>
        <taxon>Pezizomycotina</taxon>
        <taxon>Sordariomycetes</taxon>
        <taxon>Sordariomycetidae</taxon>
        <taxon>Sordariales</taxon>
        <taxon>Lasiosphaeriaceae</taxon>
        <taxon>Cercophora</taxon>
    </lineage>
</organism>